<protein>
    <recommendedName>
        <fullName evidence="4">HTH-type transcriptional regulator</fullName>
    </recommendedName>
</protein>
<reference evidence="6 7" key="1">
    <citation type="submission" date="2019-05" db="EMBL/GenBank/DDBJ databases">
        <title>Verrucobacter flavum gen. nov., sp. nov. a new member of the family Verrucomicrobiaceae.</title>
        <authorList>
            <person name="Szuroczki S."/>
            <person name="Abbaszade G."/>
            <person name="Szabo A."/>
            <person name="Felfoldi T."/>
            <person name="Schumann P."/>
            <person name="Boka K."/>
            <person name="Keki Z."/>
            <person name="Toumi M."/>
            <person name="Toth E."/>
        </authorList>
    </citation>
    <scope>NUCLEOTIDE SEQUENCE [LARGE SCALE GENOMIC DNA]</scope>
    <source>
        <strain evidence="6 7">MG-N-17</strain>
    </source>
</reference>
<keyword evidence="1 4" id="KW-0805">Transcription regulation</keyword>
<dbReference type="RefSeq" id="WP_138084242.1">
    <property type="nucleotide sequence ID" value="NZ_VAUV01000001.1"/>
</dbReference>
<evidence type="ECO:0000256" key="3">
    <source>
        <dbReference type="ARBA" id="ARBA00023163"/>
    </source>
</evidence>
<dbReference type="CDD" id="cd00090">
    <property type="entry name" value="HTH_ARSR"/>
    <property type="match status" value="1"/>
</dbReference>
<keyword evidence="3 4" id="KW-0804">Transcription</keyword>
<name>A0A5R8KLK3_9BACT</name>
<dbReference type="GO" id="GO:0003700">
    <property type="term" value="F:DNA-binding transcription factor activity"/>
    <property type="evidence" value="ECO:0007669"/>
    <property type="project" value="InterPro"/>
</dbReference>
<evidence type="ECO:0000256" key="1">
    <source>
        <dbReference type="ARBA" id="ARBA00023015"/>
    </source>
</evidence>
<feature type="domain" description="HTH marR-type" evidence="5">
    <location>
        <begin position="24"/>
        <end position="81"/>
    </location>
</feature>
<accession>A0A5R8KLK3</accession>
<dbReference type="InterPro" id="IPR052362">
    <property type="entry name" value="HTH-GbsR_regulator"/>
</dbReference>
<dbReference type="OrthoDB" id="9792628at2"/>
<dbReference type="Pfam" id="PF12802">
    <property type="entry name" value="MarR_2"/>
    <property type="match status" value="1"/>
</dbReference>
<dbReference type="PANTHER" id="PTHR38465:SF1">
    <property type="entry name" value="HTH-TYPE TRANSCRIPTIONAL REGULATOR MJ1563-RELATED"/>
    <property type="match status" value="1"/>
</dbReference>
<gene>
    <name evidence="6" type="ORF">FEM03_00650</name>
</gene>
<dbReference type="EMBL" id="VAUV01000001">
    <property type="protein sequence ID" value="TLD72619.1"/>
    <property type="molecule type" value="Genomic_DNA"/>
</dbReference>
<dbReference type="Proteomes" id="UP000306196">
    <property type="component" value="Unassembled WGS sequence"/>
</dbReference>
<dbReference type="AlphaFoldDB" id="A0A5R8KLK3"/>
<evidence type="ECO:0000256" key="2">
    <source>
        <dbReference type="ARBA" id="ARBA00023125"/>
    </source>
</evidence>
<dbReference type="InterPro" id="IPR036390">
    <property type="entry name" value="WH_DNA-bd_sf"/>
</dbReference>
<keyword evidence="7" id="KW-1185">Reference proteome</keyword>
<evidence type="ECO:0000313" key="7">
    <source>
        <dbReference type="Proteomes" id="UP000306196"/>
    </source>
</evidence>
<comment type="similarity">
    <text evidence="4">Belongs to the GbsR family.</text>
</comment>
<dbReference type="GO" id="GO:0003677">
    <property type="term" value="F:DNA binding"/>
    <property type="evidence" value="ECO:0007669"/>
    <property type="project" value="UniProtKB-UniRule"/>
</dbReference>
<dbReference type="PANTHER" id="PTHR38465">
    <property type="entry name" value="HTH-TYPE TRANSCRIPTIONAL REGULATOR MJ1563-RELATED"/>
    <property type="match status" value="1"/>
</dbReference>
<dbReference type="InterPro" id="IPR036388">
    <property type="entry name" value="WH-like_DNA-bd_sf"/>
</dbReference>
<proteinExistence type="inferred from homology"/>
<organism evidence="6 7">
    <name type="scientific">Phragmitibacter flavus</name>
    <dbReference type="NCBI Taxonomy" id="2576071"/>
    <lineage>
        <taxon>Bacteria</taxon>
        <taxon>Pseudomonadati</taxon>
        <taxon>Verrucomicrobiota</taxon>
        <taxon>Verrucomicrobiia</taxon>
        <taxon>Verrucomicrobiales</taxon>
        <taxon>Verrucomicrobiaceae</taxon>
        <taxon>Phragmitibacter</taxon>
    </lineage>
</organism>
<dbReference type="InterPro" id="IPR026282">
    <property type="entry name" value="MJ1563"/>
</dbReference>
<dbReference type="InterPro" id="IPR011991">
    <property type="entry name" value="ArsR-like_HTH"/>
</dbReference>
<dbReference type="PIRSF" id="PIRSF006707">
    <property type="entry name" value="MJ1563"/>
    <property type="match status" value="1"/>
</dbReference>
<evidence type="ECO:0000256" key="4">
    <source>
        <dbReference type="PIRNR" id="PIRNR006707"/>
    </source>
</evidence>
<dbReference type="InterPro" id="IPR000835">
    <property type="entry name" value="HTH_MarR-typ"/>
</dbReference>
<comment type="caution">
    <text evidence="6">The sequence shown here is derived from an EMBL/GenBank/DDBJ whole genome shotgun (WGS) entry which is preliminary data.</text>
</comment>
<keyword evidence="2 4" id="KW-0238">DNA-binding</keyword>
<evidence type="ECO:0000313" key="6">
    <source>
        <dbReference type="EMBL" id="TLD72619.1"/>
    </source>
</evidence>
<sequence>MTELPPITQKFVLHWGEMGMRWGINRTLAQIHALLFLSERPLNAEEICTALQLARSNVSVALRELQGWGIVKLVHLPGDRRDHFESMKDVFEMFRVIMNERRRREIDPTLALINDCLTDDGKPQTHPQPDEAHVRAQLESMKEFFEITLNFAGQLDRMSTKTLVRAAKMGDKAMKLLERL</sequence>
<dbReference type="SUPFAM" id="SSF46785">
    <property type="entry name" value="Winged helix' DNA-binding domain"/>
    <property type="match status" value="1"/>
</dbReference>
<evidence type="ECO:0000259" key="5">
    <source>
        <dbReference type="Pfam" id="PF12802"/>
    </source>
</evidence>
<dbReference type="Gene3D" id="1.10.10.10">
    <property type="entry name" value="Winged helix-like DNA-binding domain superfamily/Winged helix DNA-binding domain"/>
    <property type="match status" value="1"/>
</dbReference>